<keyword evidence="2" id="KW-1185">Reference proteome</keyword>
<proteinExistence type="predicted"/>
<gene>
    <name evidence="1" type="ORF">M9H77_13581</name>
</gene>
<dbReference type="Proteomes" id="UP001060085">
    <property type="component" value="Linkage Group LG03"/>
</dbReference>
<dbReference type="EMBL" id="CM044703">
    <property type="protein sequence ID" value="KAI5673217.1"/>
    <property type="molecule type" value="Genomic_DNA"/>
</dbReference>
<reference evidence="2" key="1">
    <citation type="journal article" date="2023" name="Nat. Plants">
        <title>Single-cell RNA sequencing provides a high-resolution roadmap for understanding the multicellular compartmentation of specialized metabolism.</title>
        <authorList>
            <person name="Sun S."/>
            <person name="Shen X."/>
            <person name="Li Y."/>
            <person name="Li Y."/>
            <person name="Wang S."/>
            <person name="Li R."/>
            <person name="Zhang H."/>
            <person name="Shen G."/>
            <person name="Guo B."/>
            <person name="Wei J."/>
            <person name="Xu J."/>
            <person name="St-Pierre B."/>
            <person name="Chen S."/>
            <person name="Sun C."/>
        </authorList>
    </citation>
    <scope>NUCLEOTIDE SEQUENCE [LARGE SCALE GENOMIC DNA]</scope>
</reference>
<accession>A0ACC0BKT4</accession>
<name>A0ACC0BKT4_CATRO</name>
<comment type="caution">
    <text evidence="1">The sequence shown here is derived from an EMBL/GenBank/DDBJ whole genome shotgun (WGS) entry which is preliminary data.</text>
</comment>
<protein>
    <submittedName>
        <fullName evidence="1">Uncharacterized protein</fullName>
    </submittedName>
</protein>
<sequence>MEEVSVHLQLGPIVPDVLTRQHEHSSGLIWSGDHEMCFTNIQYRRFGRNLFQCYSTAPRSVRLSLSHFSGYKVKKEPLEAWILRAFTGSETDDDLILRGRGPTHLDGLVLAVKVLSYPNDEYIRWYQGITRVYIGNPANRDTHSVGYQPAGVDRRMTEVDDMASVVIQEPLSSPSQMAVFAKKVQTIIRRLLGHGAGGGRPPFPPFPGRYGHADPVHEVERDDTDDLHHLGFGHCVGKKTMRDAYGSYFAGVVQKSWTFSTTRMTSHHELVWKILKYRDMDPNLWIVRVTMRVPSYYEVHRMFYFNLYSMNNDEEIRYLWTIPPHHVKEGIHILVEFERMRVTNSVNPVNPVTKNIVSQWESNQWFSNAGYDYTHSGVFLDMSLGSPIDDLVESGAIRLLDWNHSMADIQLGMRFVDNVQAISAVFANDPEIPVSNIIQEVQCVEKMGHGQILMCRRHIHDKRTE</sequence>
<evidence type="ECO:0000313" key="1">
    <source>
        <dbReference type="EMBL" id="KAI5673217.1"/>
    </source>
</evidence>
<organism evidence="1 2">
    <name type="scientific">Catharanthus roseus</name>
    <name type="common">Madagascar periwinkle</name>
    <name type="synonym">Vinca rosea</name>
    <dbReference type="NCBI Taxonomy" id="4058"/>
    <lineage>
        <taxon>Eukaryota</taxon>
        <taxon>Viridiplantae</taxon>
        <taxon>Streptophyta</taxon>
        <taxon>Embryophyta</taxon>
        <taxon>Tracheophyta</taxon>
        <taxon>Spermatophyta</taxon>
        <taxon>Magnoliopsida</taxon>
        <taxon>eudicotyledons</taxon>
        <taxon>Gunneridae</taxon>
        <taxon>Pentapetalae</taxon>
        <taxon>asterids</taxon>
        <taxon>lamiids</taxon>
        <taxon>Gentianales</taxon>
        <taxon>Apocynaceae</taxon>
        <taxon>Rauvolfioideae</taxon>
        <taxon>Vinceae</taxon>
        <taxon>Catharanthinae</taxon>
        <taxon>Catharanthus</taxon>
    </lineage>
</organism>
<evidence type="ECO:0000313" key="2">
    <source>
        <dbReference type="Proteomes" id="UP001060085"/>
    </source>
</evidence>